<reference evidence="2 3" key="1">
    <citation type="journal article" date="2023" name="Hortic Res">
        <title>Pangenome of water caltrop reveals structural variations and asymmetric subgenome divergence after allopolyploidization.</title>
        <authorList>
            <person name="Zhang X."/>
            <person name="Chen Y."/>
            <person name="Wang L."/>
            <person name="Yuan Y."/>
            <person name="Fang M."/>
            <person name="Shi L."/>
            <person name="Lu R."/>
            <person name="Comes H.P."/>
            <person name="Ma Y."/>
            <person name="Chen Y."/>
            <person name="Huang G."/>
            <person name="Zhou Y."/>
            <person name="Zheng Z."/>
            <person name="Qiu Y."/>
        </authorList>
    </citation>
    <scope>NUCLEOTIDE SEQUENCE [LARGE SCALE GENOMIC DNA]</scope>
    <source>
        <tissue evidence="2">Roots</tissue>
    </source>
</reference>
<evidence type="ECO:0000313" key="2">
    <source>
        <dbReference type="EMBL" id="KAK4743351.1"/>
    </source>
</evidence>
<feature type="compositionally biased region" description="Basic and acidic residues" evidence="1">
    <location>
        <begin position="54"/>
        <end position="71"/>
    </location>
</feature>
<proteinExistence type="predicted"/>
<sequence>MESSPWESTDAKAAFHELSYDATNRNYRMHSPIDGSSSSHEDHEHRHSSSPKYTWRDPVKDCDYQERKKAD</sequence>
<evidence type="ECO:0000313" key="3">
    <source>
        <dbReference type="Proteomes" id="UP001345219"/>
    </source>
</evidence>
<comment type="caution">
    <text evidence="2">The sequence shown here is derived from an EMBL/GenBank/DDBJ whole genome shotgun (WGS) entry which is preliminary data.</text>
</comment>
<dbReference type="AlphaFoldDB" id="A0AAN7GDG3"/>
<organism evidence="2 3">
    <name type="scientific">Trapa incisa</name>
    <dbReference type="NCBI Taxonomy" id="236973"/>
    <lineage>
        <taxon>Eukaryota</taxon>
        <taxon>Viridiplantae</taxon>
        <taxon>Streptophyta</taxon>
        <taxon>Embryophyta</taxon>
        <taxon>Tracheophyta</taxon>
        <taxon>Spermatophyta</taxon>
        <taxon>Magnoliopsida</taxon>
        <taxon>eudicotyledons</taxon>
        <taxon>Gunneridae</taxon>
        <taxon>Pentapetalae</taxon>
        <taxon>rosids</taxon>
        <taxon>malvids</taxon>
        <taxon>Myrtales</taxon>
        <taxon>Lythraceae</taxon>
        <taxon>Trapa</taxon>
    </lineage>
</organism>
<feature type="region of interest" description="Disordered" evidence="1">
    <location>
        <begin position="26"/>
        <end position="71"/>
    </location>
</feature>
<protein>
    <submittedName>
        <fullName evidence="2">Uncharacterized protein</fullName>
    </submittedName>
</protein>
<accession>A0AAN7GDG3</accession>
<dbReference type="Proteomes" id="UP001345219">
    <property type="component" value="Chromosome 1"/>
</dbReference>
<evidence type="ECO:0000256" key="1">
    <source>
        <dbReference type="SAM" id="MobiDB-lite"/>
    </source>
</evidence>
<name>A0AAN7GDG3_9MYRT</name>
<dbReference type="EMBL" id="JAXIOK010000023">
    <property type="protein sequence ID" value="KAK4743351.1"/>
    <property type="molecule type" value="Genomic_DNA"/>
</dbReference>
<keyword evidence="3" id="KW-1185">Reference proteome</keyword>
<gene>
    <name evidence="2" type="ORF">SAY87_001352</name>
</gene>